<sequence>MSERSYDIVLFGATGFTGQLVAEYLLEHYGSDGDIRWALAGRNLDKLTAVRQALQGVKPATPLALITVDSSDLEGVKALASSTSVVCSTVGPYARHGSELVAACVEAGTDYCDLTGEVHWIARMIELHQNAAETSGARIVHSCGFDSIPSDLGNWFVQQAMYEQHGVAAARVRGRVGKTRGAASGGTVASLLGVLEDAGRDPALRSLLKNKYCLYPQGESAGPDVQDQSLPVFDPCFEQWTTPFVMALINERVVRRSNALLGFPWGRDFDYDESQLCTSRAQALAISLGMGAAMLTASNSIGRNTLARLAPKPGEGPGRDARERGFFELYFHAEHPTDVTKSLRARVSGDRDPGYGATSRMLGEAAVCLAKDPATVDGGIWTPASALAPALLPRLEQSAGLDFSLIPTS</sequence>
<feature type="domain" description="Saccharopine dehydrogenase NADP binding" evidence="1">
    <location>
        <begin position="8"/>
        <end position="117"/>
    </location>
</feature>
<proteinExistence type="predicted"/>
<evidence type="ECO:0000259" key="1">
    <source>
        <dbReference type="Pfam" id="PF03435"/>
    </source>
</evidence>
<evidence type="ECO:0000313" key="3">
    <source>
        <dbReference type="Proteomes" id="UP001626549"/>
    </source>
</evidence>
<keyword evidence="3" id="KW-1185">Reference proteome</keyword>
<dbReference type="Proteomes" id="UP001626549">
    <property type="component" value="Chromosome"/>
</dbReference>
<name>A0ABZ0I8K2_9GAMM</name>
<dbReference type="InterPro" id="IPR051276">
    <property type="entry name" value="Saccharopine_DH-like_oxidrdct"/>
</dbReference>
<protein>
    <submittedName>
        <fullName evidence="2">Saccharopine dehydrogenase NADP-binding domain-containing protein</fullName>
    </submittedName>
</protein>
<dbReference type="InterPro" id="IPR036291">
    <property type="entry name" value="NAD(P)-bd_dom_sf"/>
</dbReference>
<dbReference type="PANTHER" id="PTHR12286">
    <property type="entry name" value="SACCHAROPINE DEHYDROGENASE-LIKE OXIDOREDUCTASE"/>
    <property type="match status" value="1"/>
</dbReference>
<dbReference type="PANTHER" id="PTHR12286:SF5">
    <property type="entry name" value="SACCHAROPINE DEHYDROGENASE-LIKE OXIDOREDUCTASE"/>
    <property type="match status" value="1"/>
</dbReference>
<dbReference type="RefSeq" id="WP_407326075.1">
    <property type="nucleotide sequence ID" value="NZ_CP136865.1"/>
</dbReference>
<dbReference type="EMBL" id="CP136865">
    <property type="protein sequence ID" value="WOJ95376.1"/>
    <property type="molecule type" value="Genomic_DNA"/>
</dbReference>
<dbReference type="Gene3D" id="3.40.50.720">
    <property type="entry name" value="NAD(P)-binding Rossmann-like Domain"/>
    <property type="match status" value="1"/>
</dbReference>
<dbReference type="SUPFAM" id="SSF51735">
    <property type="entry name" value="NAD(P)-binding Rossmann-fold domains"/>
    <property type="match status" value="1"/>
</dbReference>
<accession>A0ABZ0I8K2</accession>
<evidence type="ECO:0000313" key="2">
    <source>
        <dbReference type="EMBL" id="WOJ95376.1"/>
    </source>
</evidence>
<organism evidence="2 3">
    <name type="scientific">Congregibacter brevis</name>
    <dbReference type="NCBI Taxonomy" id="3081201"/>
    <lineage>
        <taxon>Bacteria</taxon>
        <taxon>Pseudomonadati</taxon>
        <taxon>Pseudomonadota</taxon>
        <taxon>Gammaproteobacteria</taxon>
        <taxon>Cellvibrionales</taxon>
        <taxon>Halieaceae</taxon>
        <taxon>Congregibacter</taxon>
    </lineage>
</organism>
<reference evidence="2 3" key="1">
    <citation type="submission" date="2023-10" db="EMBL/GenBank/DDBJ databases">
        <title>Two novel species belonging to the OM43/NOR5 clade.</title>
        <authorList>
            <person name="Park M."/>
        </authorList>
    </citation>
    <scope>NUCLEOTIDE SEQUENCE [LARGE SCALE GENOMIC DNA]</scope>
    <source>
        <strain evidence="2 3">IMCC45268</strain>
    </source>
</reference>
<dbReference type="InterPro" id="IPR005097">
    <property type="entry name" value="Sacchrp_dh_NADP-bd"/>
</dbReference>
<dbReference type="Pfam" id="PF03435">
    <property type="entry name" value="Sacchrp_dh_NADP"/>
    <property type="match status" value="1"/>
</dbReference>
<gene>
    <name evidence="2" type="ORF">R0137_08890</name>
</gene>